<dbReference type="Proteomes" id="UP000193240">
    <property type="component" value="Unassembled WGS sequence"/>
</dbReference>
<name>A0A1Y2M6B0_EPING</name>
<dbReference type="STRING" id="105696.A0A1Y2M6B0"/>
<keyword evidence="2" id="KW-1185">Reference proteome</keyword>
<reference evidence="1 2" key="1">
    <citation type="journal article" date="2017" name="Genome Announc.">
        <title>Genome sequence of the saprophytic ascomycete Epicoccum nigrum ICMP 19927 strain isolated from New Zealand.</title>
        <authorList>
            <person name="Fokin M."/>
            <person name="Fleetwood D."/>
            <person name="Weir B.S."/>
            <person name="Villas-Boas S.G."/>
        </authorList>
    </citation>
    <scope>NUCLEOTIDE SEQUENCE [LARGE SCALE GENOMIC DNA]</scope>
    <source>
        <strain evidence="1 2">ICMP 19927</strain>
    </source>
</reference>
<gene>
    <name evidence="1" type="ORF">B5807_03085</name>
</gene>
<dbReference type="AlphaFoldDB" id="A0A1Y2M6B0"/>
<dbReference type="EMBL" id="KZ107840">
    <property type="protein sequence ID" value="OSS51369.1"/>
    <property type="molecule type" value="Genomic_DNA"/>
</dbReference>
<dbReference type="InParanoid" id="A0A1Y2M6B0"/>
<proteinExistence type="predicted"/>
<protein>
    <submittedName>
        <fullName evidence="1">Uncharacterized protein</fullName>
    </submittedName>
</protein>
<organism evidence="1 2">
    <name type="scientific">Epicoccum nigrum</name>
    <name type="common">Soil fungus</name>
    <name type="synonym">Epicoccum purpurascens</name>
    <dbReference type="NCBI Taxonomy" id="105696"/>
    <lineage>
        <taxon>Eukaryota</taxon>
        <taxon>Fungi</taxon>
        <taxon>Dikarya</taxon>
        <taxon>Ascomycota</taxon>
        <taxon>Pezizomycotina</taxon>
        <taxon>Dothideomycetes</taxon>
        <taxon>Pleosporomycetidae</taxon>
        <taxon>Pleosporales</taxon>
        <taxon>Pleosporineae</taxon>
        <taxon>Didymellaceae</taxon>
        <taxon>Epicoccum</taxon>
    </lineage>
</organism>
<evidence type="ECO:0000313" key="2">
    <source>
        <dbReference type="Proteomes" id="UP000193240"/>
    </source>
</evidence>
<accession>A0A1Y2M6B0</accession>
<sequence>MRNNKQSFDCVYNPEDANNEIILSFTDDGAAHSFLETICVVYDDAHGATEWHRVEVIGYQSLLVVDTTSQDVKYRVACLTTHRLPSTMVFQVFLHWRLVDLDIHIRPEDQGDGRVMVVKFGHVSTPNYISDLNDQPFKDTSKIARCVESNLVTGSYSMSFPINLRKRDSLPEGVTQILYNLTGWSLQFFASDVQLLKGASLIDTNYGNSDVMIWHRVTDRQEVKIAFRHVDVSPLSKNLTFNLSRAKFTMTQKSHGDFLETTTMTAVDENMVRPLNHGSTELELRFNTETDVTALFKVFKELQSGGGVDSVVRTETKDTVVSRQDDQH</sequence>
<evidence type="ECO:0000313" key="1">
    <source>
        <dbReference type="EMBL" id="OSS51369.1"/>
    </source>
</evidence>